<protein>
    <submittedName>
        <fullName evidence="1">Uncharacterized protein</fullName>
    </submittedName>
</protein>
<name>A0A5E4N5C4_9HEMI</name>
<evidence type="ECO:0000313" key="1">
    <source>
        <dbReference type="EMBL" id="VVC37561.1"/>
    </source>
</evidence>
<sequence length="225" mass="24803">MECTYDAQCVGLNTTLNTRNVNGGKACGKPQPNDNNKKCCCKKPRPESRDCCVMSPITPVTCPRNPPVKVKPNCLKQASEKVQCCALPIKPMAATPCRQYKNPSTTKPNPCKKKPCGSAAPANNSCGAKCDKISCGNRDFCTLKNNECENFELTEYGKEFAQQTGRTIQNCVCIKFNGLQDSCPHPSCGIRKGCLDNPFPTCPPAKQWKFETFCKNQRMDNNKKC</sequence>
<keyword evidence="2" id="KW-1185">Reference proteome</keyword>
<dbReference type="OrthoDB" id="6571597at2759"/>
<evidence type="ECO:0000313" key="2">
    <source>
        <dbReference type="Proteomes" id="UP000325440"/>
    </source>
</evidence>
<proteinExistence type="predicted"/>
<dbReference type="Proteomes" id="UP000325440">
    <property type="component" value="Unassembled WGS sequence"/>
</dbReference>
<accession>A0A5E4N5C4</accession>
<dbReference type="AlphaFoldDB" id="A0A5E4N5C4"/>
<dbReference type="EMBL" id="CABPRJ010001449">
    <property type="protein sequence ID" value="VVC37561.1"/>
    <property type="molecule type" value="Genomic_DNA"/>
</dbReference>
<organism evidence="1 2">
    <name type="scientific">Cinara cedri</name>
    <dbReference type="NCBI Taxonomy" id="506608"/>
    <lineage>
        <taxon>Eukaryota</taxon>
        <taxon>Metazoa</taxon>
        <taxon>Ecdysozoa</taxon>
        <taxon>Arthropoda</taxon>
        <taxon>Hexapoda</taxon>
        <taxon>Insecta</taxon>
        <taxon>Pterygota</taxon>
        <taxon>Neoptera</taxon>
        <taxon>Paraneoptera</taxon>
        <taxon>Hemiptera</taxon>
        <taxon>Sternorrhyncha</taxon>
        <taxon>Aphidomorpha</taxon>
        <taxon>Aphidoidea</taxon>
        <taxon>Aphididae</taxon>
        <taxon>Lachninae</taxon>
        <taxon>Cinara</taxon>
    </lineage>
</organism>
<gene>
    <name evidence="1" type="ORF">CINCED_3A019466</name>
</gene>
<reference evidence="1 2" key="1">
    <citation type="submission" date="2019-08" db="EMBL/GenBank/DDBJ databases">
        <authorList>
            <person name="Alioto T."/>
            <person name="Alioto T."/>
            <person name="Gomez Garrido J."/>
        </authorList>
    </citation>
    <scope>NUCLEOTIDE SEQUENCE [LARGE SCALE GENOMIC DNA]</scope>
</reference>